<dbReference type="GeneID" id="98906521"/>
<name>A0A4Q9WDC0_STALU</name>
<dbReference type="EMBL" id="SCHB01000003">
    <property type="protein sequence ID" value="TBW72702.1"/>
    <property type="molecule type" value="Genomic_DNA"/>
</dbReference>
<proteinExistence type="predicted"/>
<gene>
    <name evidence="2" type="ORF">EQ812_05675</name>
    <name evidence="1" type="ORF">FO454_03430</name>
</gene>
<evidence type="ECO:0000313" key="1">
    <source>
        <dbReference type="EMBL" id="QEX39812.1"/>
    </source>
</evidence>
<sequence length="21" mass="2523">MFIVNLIKKVIEFIKKLFGNK</sequence>
<reference evidence="1 4" key="2">
    <citation type="submission" date="2019-07" db="EMBL/GenBank/DDBJ databases">
        <title>Comparative genome analysis of staphylococcus lugdunensis shows clonal complex-dependent diversity of the putative virulence factor, ess/type vii locus.</title>
        <authorList>
            <person name="Lebeurre J."/>
            <person name="Dahyot S."/>
            <person name="Diene S."/>
            <person name="Paulay A."/>
            <person name="Aubourg M."/>
            <person name="Argemi X."/>
            <person name="Giard J.-C."/>
            <person name="Tournier I."/>
            <person name="Francois P."/>
            <person name="Pestel-Caron M."/>
        </authorList>
    </citation>
    <scope>NUCLEOTIDE SEQUENCE [LARGE SCALE GENOMIC DNA]</scope>
    <source>
        <strain evidence="1 4">SL13</strain>
    </source>
</reference>
<reference evidence="2 3" key="1">
    <citation type="journal article" date="2019" name="Sci. Transl. Med.">
        <title>Quorum sensing between bacterial species on the skin protects against epidermal injury in atopic dermatitis.</title>
        <authorList>
            <person name="Williams M.R."/>
        </authorList>
    </citation>
    <scope>NUCLEOTIDE SEQUENCE [LARGE SCALE GENOMIC DNA]</scope>
    <source>
        <strain evidence="2 3">E7</strain>
    </source>
</reference>
<protein>
    <submittedName>
        <fullName evidence="2">Epsilon family phenol-soluble modulin</fullName>
    </submittedName>
</protein>
<evidence type="ECO:0000313" key="4">
    <source>
        <dbReference type="Proteomes" id="UP000325462"/>
    </source>
</evidence>
<dbReference type="Proteomes" id="UP000325462">
    <property type="component" value="Chromosome"/>
</dbReference>
<keyword evidence="4" id="KW-1185">Reference proteome</keyword>
<dbReference type="AlphaFoldDB" id="A0A4Q9WDC0"/>
<dbReference type="EMBL" id="CP041722">
    <property type="protein sequence ID" value="QEX39812.1"/>
    <property type="molecule type" value="Genomic_DNA"/>
</dbReference>
<evidence type="ECO:0000313" key="3">
    <source>
        <dbReference type="Proteomes" id="UP000293637"/>
    </source>
</evidence>
<evidence type="ECO:0000313" key="2">
    <source>
        <dbReference type="EMBL" id="TBW72702.1"/>
    </source>
</evidence>
<dbReference type="RefSeq" id="WP_095658920.1">
    <property type="nucleotide sequence ID" value="NZ_AP021848.1"/>
</dbReference>
<accession>A0A4Q9WDC0</accession>
<organism evidence="2 3">
    <name type="scientific">Staphylococcus lugdunensis</name>
    <dbReference type="NCBI Taxonomy" id="28035"/>
    <lineage>
        <taxon>Bacteria</taxon>
        <taxon>Bacillati</taxon>
        <taxon>Bacillota</taxon>
        <taxon>Bacilli</taxon>
        <taxon>Bacillales</taxon>
        <taxon>Staphylococcaceae</taxon>
        <taxon>Staphylococcus</taxon>
    </lineage>
</organism>
<dbReference type="NCBIfam" id="NF033428">
    <property type="entry name" value="PSM_epsilo"/>
    <property type="match status" value="1"/>
</dbReference>
<dbReference type="Proteomes" id="UP000293637">
    <property type="component" value="Unassembled WGS sequence"/>
</dbReference>